<dbReference type="EMBL" id="BRXW01000014">
    <property type="protein sequence ID" value="GMH99679.1"/>
    <property type="molecule type" value="Genomic_DNA"/>
</dbReference>
<dbReference type="AlphaFoldDB" id="A0A9W7F104"/>
<reference evidence="2" key="1">
    <citation type="journal article" date="2023" name="Commun. Biol.">
        <title>Genome analysis of Parmales, the sister group of diatoms, reveals the evolutionary specialization of diatoms from phago-mixotrophs to photoautotrophs.</title>
        <authorList>
            <person name="Ban H."/>
            <person name="Sato S."/>
            <person name="Yoshikawa S."/>
            <person name="Yamada K."/>
            <person name="Nakamura Y."/>
            <person name="Ichinomiya M."/>
            <person name="Sato N."/>
            <person name="Blanc-Mathieu R."/>
            <person name="Endo H."/>
            <person name="Kuwata A."/>
            <person name="Ogata H."/>
        </authorList>
    </citation>
    <scope>NUCLEOTIDE SEQUENCE [LARGE SCALE GENOMIC DNA]</scope>
    <source>
        <strain evidence="2">NIES 3700</strain>
    </source>
</reference>
<protein>
    <submittedName>
        <fullName evidence="1">Uncharacterized protein</fullName>
    </submittedName>
</protein>
<evidence type="ECO:0000313" key="1">
    <source>
        <dbReference type="EMBL" id="GMH99679.1"/>
    </source>
</evidence>
<comment type="caution">
    <text evidence="1">The sequence shown here is derived from an EMBL/GenBank/DDBJ whole genome shotgun (WGS) entry which is preliminary data.</text>
</comment>
<accession>A0A9W7F104</accession>
<name>A0A9W7F104_9STRA</name>
<sequence>MKSSQSSSDPAAAARPCAFPTARELARNDGFNEYFQKQFNGNEATYLGWKEVLTITRLEDLVKLKALAKLCSEKFFNDVSLLAVA</sequence>
<evidence type="ECO:0000313" key="2">
    <source>
        <dbReference type="Proteomes" id="UP001165122"/>
    </source>
</evidence>
<organism evidence="1 2">
    <name type="scientific">Triparma laevis f. longispina</name>
    <dbReference type="NCBI Taxonomy" id="1714387"/>
    <lineage>
        <taxon>Eukaryota</taxon>
        <taxon>Sar</taxon>
        <taxon>Stramenopiles</taxon>
        <taxon>Ochrophyta</taxon>
        <taxon>Bolidophyceae</taxon>
        <taxon>Parmales</taxon>
        <taxon>Triparmaceae</taxon>
        <taxon>Triparma</taxon>
    </lineage>
</organism>
<proteinExistence type="predicted"/>
<dbReference type="Proteomes" id="UP001165122">
    <property type="component" value="Unassembled WGS sequence"/>
</dbReference>
<keyword evidence="2" id="KW-1185">Reference proteome</keyword>
<gene>
    <name evidence="1" type="ORF">TrLO_g1740</name>
</gene>